<dbReference type="AlphaFoldDB" id="A0AAV2CCQ8"/>
<keyword evidence="3" id="KW-1185">Reference proteome</keyword>
<proteinExistence type="predicted"/>
<feature type="compositionally biased region" description="Polar residues" evidence="1">
    <location>
        <begin position="34"/>
        <end position="55"/>
    </location>
</feature>
<reference evidence="2 3" key="1">
    <citation type="submission" date="2024-04" db="EMBL/GenBank/DDBJ databases">
        <authorList>
            <person name="Fracassetti M."/>
        </authorList>
    </citation>
    <scope>NUCLEOTIDE SEQUENCE [LARGE SCALE GENOMIC DNA]</scope>
</reference>
<protein>
    <submittedName>
        <fullName evidence="2">Uncharacterized protein</fullName>
    </submittedName>
</protein>
<feature type="region of interest" description="Disordered" evidence="1">
    <location>
        <begin position="176"/>
        <end position="195"/>
    </location>
</feature>
<evidence type="ECO:0000313" key="3">
    <source>
        <dbReference type="Proteomes" id="UP001497516"/>
    </source>
</evidence>
<evidence type="ECO:0000256" key="1">
    <source>
        <dbReference type="SAM" id="MobiDB-lite"/>
    </source>
</evidence>
<feature type="region of interest" description="Disordered" evidence="1">
    <location>
        <begin position="29"/>
        <end position="55"/>
    </location>
</feature>
<accession>A0AAV2CCQ8</accession>
<dbReference type="Proteomes" id="UP001497516">
    <property type="component" value="Chromosome 1"/>
</dbReference>
<gene>
    <name evidence="2" type="ORF">LTRI10_LOCUS2033</name>
</gene>
<feature type="compositionally biased region" description="Polar residues" evidence="1">
    <location>
        <begin position="176"/>
        <end position="191"/>
    </location>
</feature>
<name>A0AAV2CCQ8_9ROSI</name>
<sequence>MGRGGPHYPPQAPGLVLTDLVEAMRISAAERAQKPTSASQSSTAEALPTSRSNCSNAATTATRAWMSIGAASGGFKAPPAENSTSNTKGQISAESLYNPTWQLPPQILQGQFPIPASGVQQQFQQVEKNFPYQTFMRPPTFPRGGGGQVQGGRPMMFSPHLIATDLSSLQMMSSLWRGQSGPPSQSQYATKQKQETHKLPLDLNIGFQSPGSPVKQSSGVMVDSHQPNLHYSFEKMDSI</sequence>
<evidence type="ECO:0000313" key="2">
    <source>
        <dbReference type="EMBL" id="CAL1354198.1"/>
    </source>
</evidence>
<dbReference type="EMBL" id="OZ034813">
    <property type="protein sequence ID" value="CAL1354198.1"/>
    <property type="molecule type" value="Genomic_DNA"/>
</dbReference>
<organism evidence="2 3">
    <name type="scientific">Linum trigynum</name>
    <dbReference type="NCBI Taxonomy" id="586398"/>
    <lineage>
        <taxon>Eukaryota</taxon>
        <taxon>Viridiplantae</taxon>
        <taxon>Streptophyta</taxon>
        <taxon>Embryophyta</taxon>
        <taxon>Tracheophyta</taxon>
        <taxon>Spermatophyta</taxon>
        <taxon>Magnoliopsida</taxon>
        <taxon>eudicotyledons</taxon>
        <taxon>Gunneridae</taxon>
        <taxon>Pentapetalae</taxon>
        <taxon>rosids</taxon>
        <taxon>fabids</taxon>
        <taxon>Malpighiales</taxon>
        <taxon>Linaceae</taxon>
        <taxon>Linum</taxon>
    </lineage>
</organism>